<feature type="region of interest" description="Disordered" evidence="1">
    <location>
        <begin position="24"/>
        <end position="48"/>
    </location>
</feature>
<reference evidence="2 3" key="1">
    <citation type="submission" date="2020-08" db="EMBL/GenBank/DDBJ databases">
        <title>Genomic Encyclopedia of Type Strains, Phase IV (KMG-IV): sequencing the most valuable type-strain genomes for metagenomic binning, comparative biology and taxonomic classification.</title>
        <authorList>
            <person name="Goeker M."/>
        </authorList>
    </citation>
    <scope>NUCLEOTIDE SEQUENCE [LARGE SCALE GENOMIC DNA]</scope>
    <source>
        <strain evidence="2 3">DSM 29007</strain>
    </source>
</reference>
<evidence type="ECO:0000313" key="2">
    <source>
        <dbReference type="EMBL" id="MBB6072474.1"/>
    </source>
</evidence>
<feature type="compositionally biased region" description="Basic and acidic residues" evidence="1">
    <location>
        <begin position="26"/>
        <end position="48"/>
    </location>
</feature>
<evidence type="ECO:0000313" key="3">
    <source>
        <dbReference type="Proteomes" id="UP000582837"/>
    </source>
</evidence>
<protein>
    <submittedName>
        <fullName evidence="2">Uncharacterized protein</fullName>
    </submittedName>
</protein>
<keyword evidence="3" id="KW-1185">Reference proteome</keyword>
<name>A0A841H397_9BACT</name>
<gene>
    <name evidence="2" type="ORF">HNQ61_004136</name>
</gene>
<dbReference type="AlphaFoldDB" id="A0A841H397"/>
<sequence>MTITRFGCAVRRVLTPAADRFAGGRTRMENDAGVRSSQRERALPHGER</sequence>
<organism evidence="2 3">
    <name type="scientific">Longimicrobium terrae</name>
    <dbReference type="NCBI Taxonomy" id="1639882"/>
    <lineage>
        <taxon>Bacteria</taxon>
        <taxon>Pseudomonadati</taxon>
        <taxon>Gemmatimonadota</taxon>
        <taxon>Longimicrobiia</taxon>
        <taxon>Longimicrobiales</taxon>
        <taxon>Longimicrobiaceae</taxon>
        <taxon>Longimicrobium</taxon>
    </lineage>
</organism>
<accession>A0A841H397</accession>
<dbReference type="Proteomes" id="UP000582837">
    <property type="component" value="Unassembled WGS sequence"/>
</dbReference>
<comment type="caution">
    <text evidence="2">The sequence shown here is derived from an EMBL/GenBank/DDBJ whole genome shotgun (WGS) entry which is preliminary data.</text>
</comment>
<proteinExistence type="predicted"/>
<evidence type="ECO:0000256" key="1">
    <source>
        <dbReference type="SAM" id="MobiDB-lite"/>
    </source>
</evidence>
<dbReference type="EMBL" id="JACHIA010000015">
    <property type="protein sequence ID" value="MBB6072474.1"/>
    <property type="molecule type" value="Genomic_DNA"/>
</dbReference>
<dbReference type="RefSeq" id="WP_170038277.1">
    <property type="nucleotide sequence ID" value="NZ_JABDTL010000002.1"/>
</dbReference>